<comment type="caution">
    <text evidence="1">The sequence shown here is derived from an EMBL/GenBank/DDBJ whole genome shotgun (WGS) entry which is preliminary data.</text>
</comment>
<sequence>MAIPSDAAHADAALKWINYILQPKVHAAITNEVFYPNGNLASKPYIKPELAANPQIFPRETELATMYPELPLPADVLRLRNRLWQKFKTGY</sequence>
<dbReference type="Gene3D" id="3.40.190.10">
    <property type="entry name" value="Periplasmic binding protein-like II"/>
    <property type="match status" value="2"/>
</dbReference>
<protein>
    <recommendedName>
        <fullName evidence="3">Extracellular solute-binding protein</fullName>
    </recommendedName>
</protein>
<evidence type="ECO:0008006" key="3">
    <source>
        <dbReference type="Google" id="ProtNLM"/>
    </source>
</evidence>
<evidence type="ECO:0000313" key="1">
    <source>
        <dbReference type="EMBL" id="KAE8760128.1"/>
    </source>
</evidence>
<organism evidence="1 2">
    <name type="scientific">Paraburkholderia madseniana</name>
    <dbReference type="NCBI Taxonomy" id="2599607"/>
    <lineage>
        <taxon>Bacteria</taxon>
        <taxon>Pseudomonadati</taxon>
        <taxon>Pseudomonadota</taxon>
        <taxon>Betaproteobacteria</taxon>
        <taxon>Burkholderiales</taxon>
        <taxon>Burkholderiaceae</taxon>
        <taxon>Paraburkholderia</taxon>
    </lineage>
</organism>
<dbReference type="OrthoDB" id="9769319at2"/>
<dbReference type="EMBL" id="VOSW01000014">
    <property type="protein sequence ID" value="KAE8760128.1"/>
    <property type="molecule type" value="Genomic_DNA"/>
</dbReference>
<name>A0A6N6WJJ0_9BURK</name>
<dbReference type="AlphaFoldDB" id="A0A6N6WJJ0"/>
<evidence type="ECO:0000313" key="2">
    <source>
        <dbReference type="Proteomes" id="UP000463700"/>
    </source>
</evidence>
<dbReference type="SUPFAM" id="SSF53850">
    <property type="entry name" value="Periplasmic binding protein-like II"/>
    <property type="match status" value="1"/>
</dbReference>
<reference evidence="1 2" key="1">
    <citation type="journal article" date="2020" name="Int. J. Syst. Evol. Microbiol.">
        <title>Paraburkholderia madseniana sp. nov., a phenolic acid-degrading bacterium isolated from acidic forest soil.</title>
        <authorList>
            <person name="Wilhelm R.C."/>
            <person name="Murphy S.J.L."/>
            <person name="Feriancek N.M."/>
            <person name="Karasz D.C."/>
            <person name="DeRito C.M."/>
            <person name="Newman J.D."/>
            <person name="Buckley D.H."/>
        </authorList>
    </citation>
    <scope>NUCLEOTIDE SEQUENCE [LARGE SCALE GENOMIC DNA]</scope>
    <source>
        <strain evidence="1 2">RP11</strain>
    </source>
</reference>
<proteinExistence type="predicted"/>
<accession>A0A6N6WJJ0</accession>
<gene>
    <name evidence="1" type="ORF">FSO04_09565</name>
</gene>
<dbReference type="Proteomes" id="UP000463700">
    <property type="component" value="Unassembled WGS sequence"/>
</dbReference>
<dbReference type="RefSeq" id="WP_154559452.1">
    <property type="nucleotide sequence ID" value="NZ_VOSW01000014.1"/>
</dbReference>